<dbReference type="PANTHER" id="PTHR31134">
    <property type="entry name" value="TRANSMEMBRANE PROTEIN 128"/>
    <property type="match status" value="1"/>
</dbReference>
<evidence type="ECO:0000256" key="1">
    <source>
        <dbReference type="SAM" id="MobiDB-lite"/>
    </source>
</evidence>
<keyword evidence="2" id="KW-0812">Transmembrane</keyword>
<reference evidence="3" key="1">
    <citation type="submission" date="2021-01" db="EMBL/GenBank/DDBJ databases">
        <authorList>
            <person name="Corre E."/>
            <person name="Pelletier E."/>
            <person name="Niang G."/>
            <person name="Scheremetjew M."/>
            <person name="Finn R."/>
            <person name="Kale V."/>
            <person name="Holt S."/>
            <person name="Cochrane G."/>
            <person name="Meng A."/>
            <person name="Brown T."/>
            <person name="Cohen L."/>
        </authorList>
    </citation>
    <scope>NUCLEOTIDE SEQUENCE</scope>
    <source>
        <strain evidence="3">CCMP826</strain>
    </source>
</reference>
<sequence>MSGAYRRVSATQPPNTSSPTSPPNTTSTSSTTTTQQQSQKTNAEKISDKIQALGWIIFASLLIHYTNFFSTLFSDPKIIRPVFHAFLILFSINTILTFYLAIYLPKVKKITNAKAWDVYCPRVIPIMTGCGLGCAFCAIRSTWPVWGFLSPAIWGVVFLGGLFLTHFIPWL</sequence>
<name>A0A7S2N3G7_9STRA</name>
<dbReference type="EMBL" id="HBGV01018964">
    <property type="protein sequence ID" value="CAD9517357.1"/>
    <property type="molecule type" value="Transcribed_RNA"/>
</dbReference>
<feature type="region of interest" description="Disordered" evidence="1">
    <location>
        <begin position="1"/>
        <end position="42"/>
    </location>
</feature>
<keyword evidence="2" id="KW-0472">Membrane</keyword>
<dbReference type="AlphaFoldDB" id="A0A7S2N3G7"/>
<feature type="compositionally biased region" description="Low complexity" evidence="1">
    <location>
        <begin position="11"/>
        <end position="39"/>
    </location>
</feature>
<feature type="transmembrane region" description="Helical" evidence="2">
    <location>
        <begin position="82"/>
        <end position="102"/>
    </location>
</feature>
<dbReference type="InterPro" id="IPR033579">
    <property type="entry name" value="TMEM128"/>
</dbReference>
<feature type="transmembrane region" description="Helical" evidence="2">
    <location>
        <begin position="52"/>
        <end position="70"/>
    </location>
</feature>
<dbReference type="PANTHER" id="PTHR31134:SF1">
    <property type="entry name" value="TRANSMEMBRANE PROTEIN 128"/>
    <property type="match status" value="1"/>
</dbReference>
<dbReference type="Pfam" id="PF20479">
    <property type="entry name" value="TMEM128"/>
    <property type="match status" value="1"/>
</dbReference>
<feature type="transmembrane region" description="Helical" evidence="2">
    <location>
        <begin position="152"/>
        <end position="170"/>
    </location>
</feature>
<protein>
    <submittedName>
        <fullName evidence="3">Uncharacterized protein</fullName>
    </submittedName>
</protein>
<gene>
    <name evidence="3" type="ORF">HTAM1171_LOCUS11757</name>
</gene>
<organism evidence="3">
    <name type="scientific">Helicotheca tamesis</name>
    <dbReference type="NCBI Taxonomy" id="374047"/>
    <lineage>
        <taxon>Eukaryota</taxon>
        <taxon>Sar</taxon>
        <taxon>Stramenopiles</taxon>
        <taxon>Ochrophyta</taxon>
        <taxon>Bacillariophyta</taxon>
        <taxon>Mediophyceae</taxon>
        <taxon>Lithodesmiophycidae</taxon>
        <taxon>Lithodesmiales</taxon>
        <taxon>Lithodesmiaceae</taxon>
        <taxon>Helicotheca</taxon>
    </lineage>
</organism>
<evidence type="ECO:0000256" key="2">
    <source>
        <dbReference type="SAM" id="Phobius"/>
    </source>
</evidence>
<proteinExistence type="predicted"/>
<keyword evidence="2" id="KW-1133">Transmembrane helix</keyword>
<evidence type="ECO:0000313" key="3">
    <source>
        <dbReference type="EMBL" id="CAD9517357.1"/>
    </source>
</evidence>
<accession>A0A7S2N3G7</accession>